<gene>
    <name evidence="1" type="ORF">I6L58_18190</name>
</gene>
<keyword evidence="2" id="KW-1185">Reference proteome</keyword>
<accession>A0ABX8KHR7</accession>
<sequence>MFSINRSIKNNNRGIADSGVIFYPPHVSNKTTRFVGLIAEDGEHQYNKFELLPPDADGDGTVPVCGAIFKAPGLKSQAGFSVDHEGAYKSEESRWFTLRAILKIAQDIKNTGLVYED</sequence>
<evidence type="ECO:0000313" key="1">
    <source>
        <dbReference type="EMBL" id="QXA48623.1"/>
    </source>
</evidence>
<organism evidence="1 2">
    <name type="scientific">Enterobacter cancerogenus</name>
    <dbReference type="NCBI Taxonomy" id="69218"/>
    <lineage>
        <taxon>Bacteria</taxon>
        <taxon>Pseudomonadati</taxon>
        <taxon>Pseudomonadota</taxon>
        <taxon>Gammaproteobacteria</taxon>
        <taxon>Enterobacterales</taxon>
        <taxon>Enterobacteriaceae</taxon>
        <taxon>Enterobacter</taxon>
        <taxon>Enterobacter cloacae complex</taxon>
    </lineage>
</organism>
<dbReference type="EMBL" id="CP077290">
    <property type="protein sequence ID" value="QXA48623.1"/>
    <property type="molecule type" value="Genomic_DNA"/>
</dbReference>
<evidence type="ECO:0000313" key="2">
    <source>
        <dbReference type="Proteomes" id="UP000683583"/>
    </source>
</evidence>
<protein>
    <submittedName>
        <fullName evidence="1">Uncharacterized protein</fullName>
    </submittedName>
</protein>
<proteinExistence type="predicted"/>
<dbReference type="Proteomes" id="UP000683583">
    <property type="component" value="Chromosome"/>
</dbReference>
<name>A0ABX8KHR7_9ENTR</name>
<dbReference type="RefSeq" id="WP_088209460.1">
    <property type="nucleotide sequence ID" value="NZ_CP077290.1"/>
</dbReference>
<reference evidence="1 2" key="1">
    <citation type="submission" date="2021-06" db="EMBL/GenBank/DDBJ databases">
        <title>FDA dAtabase for Regulatory Grade micrObial Sequences (FDA-ARGOS): Supporting development and validation of Infectious Disease Dx tests.</title>
        <authorList>
            <person name="Sproer C."/>
            <person name="Gronow S."/>
            <person name="Severitt S."/>
            <person name="Schroder I."/>
            <person name="Tallon L."/>
            <person name="Sadzewicz L."/>
            <person name="Zhao X."/>
            <person name="Boylan J."/>
            <person name="Ott S."/>
            <person name="Bowen H."/>
            <person name="Vavikolanu K."/>
            <person name="Mehta A."/>
            <person name="Aluvathingal J."/>
            <person name="Nadendla S."/>
            <person name="Lowell S."/>
            <person name="Myers T."/>
            <person name="Yan Y."/>
        </authorList>
    </citation>
    <scope>NUCLEOTIDE SEQUENCE [LARGE SCALE GENOMIC DNA]</scope>
    <source>
        <strain evidence="1 2">FDAARGOS 1428</strain>
    </source>
</reference>